<dbReference type="GO" id="GO:0005886">
    <property type="term" value="C:plasma membrane"/>
    <property type="evidence" value="ECO:0007669"/>
    <property type="project" value="TreeGrafter"/>
</dbReference>
<dbReference type="AlphaFoldDB" id="A0A9D1GZZ9"/>
<keyword evidence="3" id="KW-0812">Transmembrane</keyword>
<dbReference type="Gene3D" id="3.30.70.1880">
    <property type="entry name" value="Protein of unknown function DUF881"/>
    <property type="match status" value="1"/>
</dbReference>
<keyword evidence="3" id="KW-0472">Membrane</keyword>
<feature type="region of interest" description="Disordered" evidence="2">
    <location>
        <begin position="104"/>
        <end position="123"/>
    </location>
</feature>
<dbReference type="Proteomes" id="UP000886842">
    <property type="component" value="Unassembled WGS sequence"/>
</dbReference>
<accession>A0A9D1GZZ9</accession>
<evidence type="ECO:0000256" key="1">
    <source>
        <dbReference type="ARBA" id="ARBA00009108"/>
    </source>
</evidence>
<organism evidence="4 5">
    <name type="scientific">Candidatus Avipropionibacterium avicola</name>
    <dbReference type="NCBI Taxonomy" id="2840701"/>
    <lineage>
        <taxon>Bacteria</taxon>
        <taxon>Bacillati</taxon>
        <taxon>Actinomycetota</taxon>
        <taxon>Actinomycetes</taxon>
        <taxon>Propionibacteriales</taxon>
        <taxon>Propionibacteriaceae</taxon>
        <taxon>Propionibacteriaceae incertae sedis</taxon>
        <taxon>Candidatus Avipropionibacterium</taxon>
    </lineage>
</organism>
<evidence type="ECO:0000313" key="4">
    <source>
        <dbReference type="EMBL" id="HIT75890.1"/>
    </source>
</evidence>
<dbReference type="PANTHER" id="PTHR37313">
    <property type="entry name" value="UPF0749 PROTEIN RV1825"/>
    <property type="match status" value="1"/>
</dbReference>
<dbReference type="Pfam" id="PF05949">
    <property type="entry name" value="DUF881"/>
    <property type="match status" value="1"/>
</dbReference>
<keyword evidence="3" id="KW-1133">Transmembrane helix</keyword>
<evidence type="ECO:0000256" key="2">
    <source>
        <dbReference type="SAM" id="MobiDB-lite"/>
    </source>
</evidence>
<protein>
    <submittedName>
        <fullName evidence="4">DUF881 domain-containing protein</fullName>
    </submittedName>
</protein>
<evidence type="ECO:0000313" key="5">
    <source>
        <dbReference type="Proteomes" id="UP000886842"/>
    </source>
</evidence>
<comment type="caution">
    <text evidence="4">The sequence shown here is derived from an EMBL/GenBank/DDBJ whole genome shotgun (WGS) entry which is preliminary data.</text>
</comment>
<comment type="similarity">
    <text evidence="1">Belongs to the UPF0749 family.</text>
</comment>
<sequence>MPRRAADDTRVEASTPPNRSPWAVLKRLVRSRRKERHVPLKSRLMTGLVCMLAGLMIVASAMVARGVDLRPDRNTDLVDLLDAEKARNAQLAEQVARMRSEVDELTARRQSTSGSSEAAELQERGALVPVSGPAVTITLTDAPADFHPAGVDDDALVVHQQDIQAVANALWAGGAEAMTIQGQRVVSTTGIKCVGNVVVLHGVPYAPPYVITAIGDPTQMLAAVDSSRYIEIYKQYVDAYGLGWKQQSGEQVRLPAYDGPLSLDHARVPG</sequence>
<dbReference type="EMBL" id="DVLP01000294">
    <property type="protein sequence ID" value="HIT75890.1"/>
    <property type="molecule type" value="Genomic_DNA"/>
</dbReference>
<feature type="transmembrane region" description="Helical" evidence="3">
    <location>
        <begin position="44"/>
        <end position="64"/>
    </location>
</feature>
<reference evidence="4" key="2">
    <citation type="journal article" date="2021" name="PeerJ">
        <title>Extensive microbial diversity within the chicken gut microbiome revealed by metagenomics and culture.</title>
        <authorList>
            <person name="Gilroy R."/>
            <person name="Ravi A."/>
            <person name="Getino M."/>
            <person name="Pursley I."/>
            <person name="Horton D.L."/>
            <person name="Alikhan N.F."/>
            <person name="Baker D."/>
            <person name="Gharbi K."/>
            <person name="Hall N."/>
            <person name="Watson M."/>
            <person name="Adriaenssens E.M."/>
            <person name="Foster-Nyarko E."/>
            <person name="Jarju S."/>
            <person name="Secka A."/>
            <person name="Antonio M."/>
            <person name="Oren A."/>
            <person name="Chaudhuri R.R."/>
            <person name="La Ragione R."/>
            <person name="Hildebrand F."/>
            <person name="Pallen M.J."/>
        </authorList>
    </citation>
    <scope>NUCLEOTIDE SEQUENCE</scope>
    <source>
        <strain evidence="4">ChiGjej1B1-24693</strain>
    </source>
</reference>
<proteinExistence type="inferred from homology"/>
<reference evidence="4" key="1">
    <citation type="submission" date="2020-10" db="EMBL/GenBank/DDBJ databases">
        <authorList>
            <person name="Gilroy R."/>
        </authorList>
    </citation>
    <scope>NUCLEOTIDE SEQUENCE</scope>
    <source>
        <strain evidence="4">ChiGjej1B1-24693</strain>
    </source>
</reference>
<dbReference type="PANTHER" id="PTHR37313:SF4">
    <property type="entry name" value="CONSERVED MEMBRANE PROTEIN-RELATED"/>
    <property type="match status" value="1"/>
</dbReference>
<gene>
    <name evidence="4" type="ORF">IAA98_09910</name>
</gene>
<dbReference type="InterPro" id="IPR010273">
    <property type="entry name" value="DUF881"/>
</dbReference>
<evidence type="ECO:0000256" key="3">
    <source>
        <dbReference type="SAM" id="Phobius"/>
    </source>
</evidence>
<name>A0A9D1GZZ9_9ACTN</name>